<protein>
    <submittedName>
        <fullName evidence="1">Uncharacterized protein</fullName>
    </submittedName>
</protein>
<dbReference type="AlphaFoldDB" id="A0A7R8WVI4"/>
<dbReference type="InterPro" id="IPR016024">
    <property type="entry name" value="ARM-type_fold"/>
</dbReference>
<dbReference type="GO" id="GO:0030951">
    <property type="term" value="P:establishment or maintenance of microtubule cytoskeleton polarity"/>
    <property type="evidence" value="ECO:0007669"/>
    <property type="project" value="InterPro"/>
</dbReference>
<evidence type="ECO:0000313" key="1">
    <source>
        <dbReference type="EMBL" id="CAD7238847.1"/>
    </source>
</evidence>
<dbReference type="GO" id="GO:0007051">
    <property type="term" value="P:spindle organization"/>
    <property type="evidence" value="ECO:0007669"/>
    <property type="project" value="InterPro"/>
</dbReference>
<reference evidence="1" key="1">
    <citation type="submission" date="2020-11" db="EMBL/GenBank/DDBJ databases">
        <authorList>
            <person name="Tran Van P."/>
        </authorList>
    </citation>
    <scope>NUCLEOTIDE SEQUENCE</scope>
</reference>
<accession>A0A7R8WVI4</accession>
<dbReference type="InterPro" id="IPR011989">
    <property type="entry name" value="ARM-like"/>
</dbReference>
<sequence length="145" mass="15747">MVGKDTNVVNQALATQCLMGLARGLKKKFSPFASSCLSVILETFKMENLNVVTALREAIDHVSFPLSLDQMQEDLLQALENENPSIKAETASFLARVFATRSPTLYNKNVIKAYATALVSTANEPDPTVRDNSCEALGVLLRANG</sequence>
<name>A0A7R8WVI4_9CRUS</name>
<dbReference type="GO" id="GO:0051010">
    <property type="term" value="F:microtubule plus-end binding"/>
    <property type="evidence" value="ECO:0007669"/>
    <property type="project" value="InterPro"/>
</dbReference>
<gene>
    <name evidence="1" type="ORF">CTOB1V02_LOCUS16662</name>
</gene>
<dbReference type="GO" id="GO:0046785">
    <property type="term" value="P:microtubule polymerization"/>
    <property type="evidence" value="ECO:0007669"/>
    <property type="project" value="InterPro"/>
</dbReference>
<dbReference type="GO" id="GO:0061863">
    <property type="term" value="F:microtubule plus end polymerase"/>
    <property type="evidence" value="ECO:0007669"/>
    <property type="project" value="InterPro"/>
</dbReference>
<proteinExistence type="predicted"/>
<dbReference type="PANTHER" id="PTHR12609">
    <property type="entry name" value="MICROTUBULE ASSOCIATED PROTEIN XMAP215"/>
    <property type="match status" value="1"/>
</dbReference>
<dbReference type="SUPFAM" id="SSF48371">
    <property type="entry name" value="ARM repeat"/>
    <property type="match status" value="1"/>
</dbReference>
<dbReference type="Gene3D" id="1.25.10.10">
    <property type="entry name" value="Leucine-rich Repeat Variant"/>
    <property type="match status" value="1"/>
</dbReference>
<organism evidence="1">
    <name type="scientific">Cyprideis torosa</name>
    <dbReference type="NCBI Taxonomy" id="163714"/>
    <lineage>
        <taxon>Eukaryota</taxon>
        <taxon>Metazoa</taxon>
        <taxon>Ecdysozoa</taxon>
        <taxon>Arthropoda</taxon>
        <taxon>Crustacea</taxon>
        <taxon>Oligostraca</taxon>
        <taxon>Ostracoda</taxon>
        <taxon>Podocopa</taxon>
        <taxon>Podocopida</taxon>
        <taxon>Cytherocopina</taxon>
        <taxon>Cytheroidea</taxon>
        <taxon>Cytherideidae</taxon>
        <taxon>Cyprideis</taxon>
    </lineage>
</organism>
<feature type="non-terminal residue" evidence="1">
    <location>
        <position position="1"/>
    </location>
</feature>
<dbReference type="OrthoDB" id="205662at2759"/>
<dbReference type="EMBL" id="OB710181">
    <property type="protein sequence ID" value="CAD7238847.1"/>
    <property type="molecule type" value="Genomic_DNA"/>
</dbReference>
<dbReference type="InterPro" id="IPR045110">
    <property type="entry name" value="XMAP215"/>
</dbReference>